<proteinExistence type="predicted"/>
<accession>V6LUY3</accession>
<evidence type="ECO:0000313" key="1">
    <source>
        <dbReference type="EMBL" id="EST44614.1"/>
    </source>
</evidence>
<organism evidence="1">
    <name type="scientific">Spironucleus salmonicida</name>
    <dbReference type="NCBI Taxonomy" id="348837"/>
    <lineage>
        <taxon>Eukaryota</taxon>
        <taxon>Metamonada</taxon>
        <taxon>Diplomonadida</taxon>
        <taxon>Hexamitidae</taxon>
        <taxon>Hexamitinae</taxon>
        <taxon>Spironucleus</taxon>
    </lineage>
</organism>
<dbReference type="EMBL" id="AUWU02000005">
    <property type="protein sequence ID" value="KAH0572622.1"/>
    <property type="molecule type" value="Genomic_DNA"/>
</dbReference>
<sequence>MEIELKIYFDESYYFISKAPANNTVQSYLNQLSREFSLLFNDLTTILGIQNINFVDIPPNAVIHQSLSPGEHVHVLRQIVTTLPQKLSVQILKLPSIDPETLQLSQSANPRRCAPYCSPLSKFGTSNCQCTICGEIKSYEPILGPYCTRFCYSSESRKMKSQNCDFCSICLGRLRSGKYNLNSIHQCSVCHRPWLILNRQGVCRTCHALIRQDFYNDRMSFKPDRLLVVGDGAIDPARDVAIRESREIGRRILEKYRDDERIIDKLQYSKSSINEHFPPRKE</sequence>
<dbReference type="EMBL" id="KI546115">
    <property type="protein sequence ID" value="EST44614.1"/>
    <property type="molecule type" value="Genomic_DNA"/>
</dbReference>
<keyword evidence="3" id="KW-1185">Reference proteome</keyword>
<evidence type="ECO:0000313" key="2">
    <source>
        <dbReference type="EMBL" id="KAH0572622.1"/>
    </source>
</evidence>
<protein>
    <submittedName>
        <fullName evidence="1">Uncharacterized protein</fullName>
    </submittedName>
</protein>
<gene>
    <name evidence="1" type="ORF">SS50377_15619</name>
    <name evidence="2" type="ORF">SS50377_24733</name>
</gene>
<dbReference type="VEuPathDB" id="GiardiaDB:SS50377_24733"/>
<dbReference type="Proteomes" id="UP000018208">
    <property type="component" value="Unassembled WGS sequence"/>
</dbReference>
<dbReference type="OrthoDB" id="10248656at2759"/>
<evidence type="ECO:0000313" key="3">
    <source>
        <dbReference type="Proteomes" id="UP000018208"/>
    </source>
</evidence>
<reference evidence="1 2" key="1">
    <citation type="journal article" date="2014" name="PLoS Genet.">
        <title>The Genome of Spironucleus salmonicida Highlights a Fish Pathogen Adapted to Fluctuating Environments.</title>
        <authorList>
            <person name="Xu F."/>
            <person name="Jerlstrom-Hultqvist J."/>
            <person name="Einarsson E."/>
            <person name="Astvaldsson A."/>
            <person name="Svard S.G."/>
            <person name="Andersson J.O."/>
        </authorList>
    </citation>
    <scope>NUCLEOTIDE SEQUENCE</scope>
    <source>
        <strain evidence="2">ATCC 50377</strain>
    </source>
</reference>
<reference evidence="2" key="2">
    <citation type="submission" date="2020-12" db="EMBL/GenBank/DDBJ databases">
        <title>New Spironucleus salmonicida genome in near-complete chromosomes.</title>
        <authorList>
            <person name="Xu F."/>
            <person name="Kurt Z."/>
            <person name="Jimenez-Gonzalez A."/>
            <person name="Astvaldsson A."/>
            <person name="Andersson J.O."/>
            <person name="Svard S.G."/>
        </authorList>
    </citation>
    <scope>NUCLEOTIDE SEQUENCE</scope>
    <source>
        <strain evidence="2">ATCC 50377</strain>
    </source>
</reference>
<name>V6LUY3_9EUKA</name>
<dbReference type="AlphaFoldDB" id="V6LUY3"/>